<dbReference type="InterPro" id="IPR048422">
    <property type="entry name" value="NOA1/YqeH-like_C"/>
</dbReference>
<dbReference type="SUPFAM" id="SSF52540">
    <property type="entry name" value="P-loop containing nucleoside triphosphate hydrolases"/>
    <property type="match status" value="1"/>
</dbReference>
<keyword evidence="4" id="KW-1185">Reference proteome</keyword>
<sequence length="658" mass="74823">MRYTSTKARKLNVTVPNKESPEKFEPSTAAELFISNERERILNETAVDFNRLEKLFEQFDIIDETKKIEESNTTKPKNLPSQPSKIIEAIENIEFDSENFAESITLASTRDVQGILNEKKKPLLRGSPDPTTPISKTPCGGCGAFLHCQNPGIPGYMPSEQFKIIPSYELRSHICQRCFMMKELNVVTDLALPPEEYENVIKEIENKNHLSIIVVDLLDMPNSLYAGFKQLINKKQPVYVLGNKVDLIPKDAPGYLKRINNTLRHYCQKLNIAPQNKIHYLGLISAKTGYGIEDLVTKLLKDWKRKGDIYIYGCTNSGKSTLFNILLKSDYCDNWSKNFVLPASTSNWPGTTLNLLKFPIMEPADWKIAKREKRLKRLYNEEREEKRIENKRQKDLRTSPLYGEIESTLLPHQLLIENENDMSFLISDSTYEYNSESNSVQAKIDDPNSFKAAKYDDDKFKKQKFWCYDTPGLVNPDQIINNLTQEELAAIMPVKLIKPRTFLIKPKQVLFASGLGRVDVVEANTSIYLTLFAQNNLPVFIKKYGREADDFYEEHIGSETLTAPLGDSDRLNTLSSLIGKEFVITGIGWTESVVDITLSSLGWFSITAGTGMTVKLRVYTPGGVGIHQRESPILPFAINNKGKRLKQSQEYSQLSQQL</sequence>
<dbReference type="PANTHER" id="PTHR46406">
    <property type="entry name" value="NITRIC OXIDE-ASSOCIATED PROTEIN 1"/>
    <property type="match status" value="1"/>
</dbReference>
<dbReference type="GO" id="GO:0005525">
    <property type="term" value="F:GTP binding"/>
    <property type="evidence" value="ECO:0007669"/>
    <property type="project" value="InterPro"/>
</dbReference>
<organism evidence="3 4">
    <name type="scientific">Dimorphilus gyrociliatus</name>
    <dbReference type="NCBI Taxonomy" id="2664684"/>
    <lineage>
        <taxon>Eukaryota</taxon>
        <taxon>Metazoa</taxon>
        <taxon>Spiralia</taxon>
        <taxon>Lophotrochozoa</taxon>
        <taxon>Annelida</taxon>
        <taxon>Polychaeta</taxon>
        <taxon>Polychaeta incertae sedis</taxon>
        <taxon>Dinophilidae</taxon>
        <taxon>Dimorphilus</taxon>
    </lineage>
</organism>
<dbReference type="Gene3D" id="3.40.50.300">
    <property type="entry name" value="P-loop containing nucleotide triphosphate hydrolases"/>
    <property type="match status" value="1"/>
</dbReference>
<evidence type="ECO:0000313" key="3">
    <source>
        <dbReference type="EMBL" id="CAD5115440.1"/>
    </source>
</evidence>
<accession>A0A7I8VIE0</accession>
<name>A0A7I8VIE0_9ANNE</name>
<dbReference type="AlphaFoldDB" id="A0A7I8VIE0"/>
<evidence type="ECO:0000259" key="1">
    <source>
        <dbReference type="Pfam" id="PF01926"/>
    </source>
</evidence>
<protein>
    <submittedName>
        <fullName evidence="3">DgyrCDS4416</fullName>
    </submittedName>
</protein>
<dbReference type="InterPro" id="IPR006073">
    <property type="entry name" value="GTP-bd"/>
</dbReference>
<dbReference type="CDD" id="cd01855">
    <property type="entry name" value="YqeH"/>
    <property type="match status" value="1"/>
</dbReference>
<dbReference type="InterPro" id="IPR027417">
    <property type="entry name" value="P-loop_NTPase"/>
</dbReference>
<dbReference type="Pfam" id="PF01926">
    <property type="entry name" value="MMR_HSR1"/>
    <property type="match status" value="1"/>
</dbReference>
<dbReference type="EMBL" id="CAJFCJ010000006">
    <property type="protein sequence ID" value="CAD5115440.1"/>
    <property type="molecule type" value="Genomic_DNA"/>
</dbReference>
<proteinExistence type="predicted"/>
<gene>
    <name evidence="3" type="ORF">DGYR_LOCUS4181</name>
</gene>
<reference evidence="3 4" key="1">
    <citation type="submission" date="2020-08" db="EMBL/GenBank/DDBJ databases">
        <authorList>
            <person name="Hejnol A."/>
        </authorList>
    </citation>
    <scope>NUCLEOTIDE SEQUENCE [LARGE SCALE GENOMIC DNA]</scope>
</reference>
<dbReference type="Pfam" id="PF21516">
    <property type="entry name" value="YqeH-like_C"/>
    <property type="match status" value="1"/>
</dbReference>
<dbReference type="InterPro" id="IPR052807">
    <property type="entry name" value="Mito_transl_resp_regulator"/>
</dbReference>
<evidence type="ECO:0000259" key="2">
    <source>
        <dbReference type="Pfam" id="PF21516"/>
    </source>
</evidence>
<feature type="domain" description="NOA1/YqeH-like C-terminal" evidence="2">
    <location>
        <begin position="529"/>
        <end position="631"/>
    </location>
</feature>
<comment type="caution">
    <text evidence="3">The sequence shown here is derived from an EMBL/GenBank/DDBJ whole genome shotgun (WGS) entry which is preliminary data.</text>
</comment>
<dbReference type="OrthoDB" id="1696305at2759"/>
<evidence type="ECO:0000313" key="4">
    <source>
        <dbReference type="Proteomes" id="UP000549394"/>
    </source>
</evidence>
<dbReference type="Proteomes" id="UP000549394">
    <property type="component" value="Unassembled WGS sequence"/>
</dbReference>
<dbReference type="PANTHER" id="PTHR46406:SF1">
    <property type="entry name" value="NITRIC OXIDE-ASSOCIATED PROTEIN 1"/>
    <property type="match status" value="1"/>
</dbReference>
<feature type="domain" description="G" evidence="1">
    <location>
        <begin position="309"/>
        <end position="360"/>
    </location>
</feature>